<evidence type="ECO:0000256" key="2">
    <source>
        <dbReference type="ARBA" id="ARBA00023015"/>
    </source>
</evidence>
<dbReference type="FunFam" id="1.10.10.10:FF:000008">
    <property type="entry name" value="E2F transcription factor 1"/>
    <property type="match status" value="1"/>
</dbReference>
<dbReference type="InterPro" id="IPR015633">
    <property type="entry name" value="E2F"/>
</dbReference>
<dbReference type="GO" id="GO:0000981">
    <property type="term" value="F:DNA-binding transcription factor activity, RNA polymerase II-specific"/>
    <property type="evidence" value="ECO:0007669"/>
    <property type="project" value="TreeGrafter"/>
</dbReference>
<protein>
    <recommendedName>
        <fullName evidence="7">E2F/DP family winged-helix DNA-binding domain-containing protein</fullName>
    </recommendedName>
</protein>
<dbReference type="GO" id="GO:0000978">
    <property type="term" value="F:RNA polymerase II cis-regulatory region sequence-specific DNA binding"/>
    <property type="evidence" value="ECO:0007669"/>
    <property type="project" value="InterPro"/>
</dbReference>
<dbReference type="InterPro" id="IPR032198">
    <property type="entry name" value="E2F_CC-MB"/>
</dbReference>
<evidence type="ECO:0000256" key="1">
    <source>
        <dbReference type="ARBA" id="ARBA00010940"/>
    </source>
</evidence>
<dbReference type="PANTHER" id="PTHR12081:SF102">
    <property type="entry name" value="SI:CH211-160F23.5"/>
    <property type="match status" value="1"/>
</dbReference>
<evidence type="ECO:0000256" key="3">
    <source>
        <dbReference type="ARBA" id="ARBA00023125"/>
    </source>
</evidence>
<keyword evidence="5" id="KW-0539">Nucleus</keyword>
<dbReference type="PANTHER" id="PTHR12081">
    <property type="entry name" value="TRANSCRIPTION FACTOR E2F"/>
    <property type="match status" value="1"/>
</dbReference>
<keyword evidence="3 5" id="KW-0238">DNA-binding</keyword>
<dbReference type="Gene3D" id="6.10.250.540">
    <property type="match status" value="1"/>
</dbReference>
<feature type="region of interest" description="Disordered" evidence="6">
    <location>
        <begin position="57"/>
        <end position="161"/>
    </location>
</feature>
<dbReference type="InterPro" id="IPR036388">
    <property type="entry name" value="WH-like_DNA-bd_sf"/>
</dbReference>
<keyword evidence="9" id="KW-1185">Reference proteome</keyword>
<dbReference type="InterPro" id="IPR003316">
    <property type="entry name" value="E2F_WHTH_DNA-bd_dom"/>
</dbReference>
<dbReference type="SUPFAM" id="SSF46785">
    <property type="entry name" value="Winged helix' DNA-binding domain"/>
    <property type="match status" value="1"/>
</dbReference>
<feature type="compositionally biased region" description="Basic and acidic residues" evidence="6">
    <location>
        <begin position="80"/>
        <end position="91"/>
    </location>
</feature>
<dbReference type="EMBL" id="OZ035834">
    <property type="protein sequence ID" value="CAL1576402.1"/>
    <property type="molecule type" value="Genomic_DNA"/>
</dbReference>
<dbReference type="CDD" id="cd14660">
    <property type="entry name" value="E2F_DD"/>
    <property type="match status" value="1"/>
</dbReference>
<dbReference type="GO" id="GO:0046983">
    <property type="term" value="F:protein dimerization activity"/>
    <property type="evidence" value="ECO:0007669"/>
    <property type="project" value="InterPro"/>
</dbReference>
<feature type="compositionally biased region" description="Basic and acidic residues" evidence="6">
    <location>
        <begin position="58"/>
        <end position="69"/>
    </location>
</feature>
<evidence type="ECO:0000256" key="6">
    <source>
        <dbReference type="SAM" id="MobiDB-lite"/>
    </source>
</evidence>
<sequence length="557" mass="59624">MDHGGAVLRVQLRLSACTGLIRSARAVGQSEAVCASGPISTGGPRDSEFRGDALFAAKNDKPPFPRACDEALAPGTRGSHTGDQRLSHRGPEALTPGTRGSHTGRSSSGSRAVSAAMNGPASHRPPTMMRLPKGLSPGPCGLMPPSLPGSHHKTAKASTPGATVSLASPVPAGYFTQICNTSAAELRAHSLYSTPHGPHGKPNRCSTGRLPAKRKLDLEDPAYLPEFRTPKGKGIVTRIPSPHTPKSPGERTRYDTSLGLLTKKFVNLIAESPDGVLDLNWATEVLEVQKRRIYDITNVLEGVQLIRKKSKNNIQWLIGDVFEGSSSGGERARTLRKELSELERAERALEELITSSTTQLKQLTDDQSGQRLAYVTYQDLRSISSLRDQTVIAVKAPAGTKLEVPDAQGSTLQMYLKSSTGPIEVYLCPEEGLEDASPVKPGLTPKTEFPSPLGPPAHLATSTHDYCSRAEPTQSRAPPAVAPSPSLLDVEGLLGLPPRLLQMTEDQLACPGASVGPFVSFSPPLDHDDDYLWSLEEHEGVSDFFDSYDLGDLLRPS</sequence>
<dbReference type="Proteomes" id="UP001497482">
    <property type="component" value="Chromosome 12"/>
</dbReference>
<name>A0AAV2JL55_KNICA</name>
<comment type="subcellular location">
    <subcellularLocation>
        <location evidence="5">Nucleus</location>
    </subcellularLocation>
</comment>
<feature type="region of interest" description="Disordered" evidence="6">
    <location>
        <begin position="227"/>
        <end position="253"/>
    </location>
</feature>
<feature type="compositionally biased region" description="Low complexity" evidence="6">
    <location>
        <begin position="95"/>
        <end position="116"/>
    </location>
</feature>
<dbReference type="Gene3D" id="1.10.10.10">
    <property type="entry name" value="Winged helix-like DNA-binding domain superfamily/Winged helix DNA-binding domain"/>
    <property type="match status" value="1"/>
</dbReference>
<evidence type="ECO:0000313" key="9">
    <source>
        <dbReference type="Proteomes" id="UP001497482"/>
    </source>
</evidence>
<dbReference type="AlphaFoldDB" id="A0AAV2JL55"/>
<keyword evidence="2 5" id="KW-0805">Transcription regulation</keyword>
<evidence type="ECO:0000259" key="7">
    <source>
        <dbReference type="SMART" id="SM01372"/>
    </source>
</evidence>
<dbReference type="SUPFAM" id="SSF144074">
    <property type="entry name" value="E2F-DP heterodimerization region"/>
    <property type="match status" value="1"/>
</dbReference>
<keyword evidence="4 5" id="KW-0804">Transcription</keyword>
<feature type="domain" description="E2F/DP family winged-helix DNA-binding" evidence="7">
    <location>
        <begin position="253"/>
        <end position="318"/>
    </location>
</feature>
<dbReference type="SMART" id="SM01372">
    <property type="entry name" value="E2F_TDP"/>
    <property type="match status" value="1"/>
</dbReference>
<dbReference type="GO" id="GO:0090575">
    <property type="term" value="C:RNA polymerase II transcription regulator complex"/>
    <property type="evidence" value="ECO:0007669"/>
    <property type="project" value="TreeGrafter"/>
</dbReference>
<evidence type="ECO:0000313" key="8">
    <source>
        <dbReference type="EMBL" id="CAL1576402.1"/>
    </source>
</evidence>
<reference evidence="8 9" key="1">
    <citation type="submission" date="2024-04" db="EMBL/GenBank/DDBJ databases">
        <authorList>
            <person name="Waldvogel A.-M."/>
            <person name="Schoenle A."/>
        </authorList>
    </citation>
    <scope>NUCLEOTIDE SEQUENCE [LARGE SCALE GENOMIC DNA]</scope>
</reference>
<dbReference type="InterPro" id="IPR036390">
    <property type="entry name" value="WH_DNA-bd_sf"/>
</dbReference>
<gene>
    <name evidence="8" type="ORF">KC01_LOCUS7836</name>
</gene>
<evidence type="ECO:0000256" key="4">
    <source>
        <dbReference type="ARBA" id="ARBA00023163"/>
    </source>
</evidence>
<evidence type="ECO:0000256" key="5">
    <source>
        <dbReference type="RuleBase" id="RU003796"/>
    </source>
</evidence>
<organism evidence="8 9">
    <name type="scientific">Knipowitschia caucasica</name>
    <name type="common">Caucasian dwarf goby</name>
    <name type="synonym">Pomatoschistus caucasicus</name>
    <dbReference type="NCBI Taxonomy" id="637954"/>
    <lineage>
        <taxon>Eukaryota</taxon>
        <taxon>Metazoa</taxon>
        <taxon>Chordata</taxon>
        <taxon>Craniata</taxon>
        <taxon>Vertebrata</taxon>
        <taxon>Euteleostomi</taxon>
        <taxon>Actinopterygii</taxon>
        <taxon>Neopterygii</taxon>
        <taxon>Teleostei</taxon>
        <taxon>Neoteleostei</taxon>
        <taxon>Acanthomorphata</taxon>
        <taxon>Gobiaria</taxon>
        <taxon>Gobiiformes</taxon>
        <taxon>Gobioidei</taxon>
        <taxon>Gobiidae</taxon>
        <taxon>Gobiinae</taxon>
        <taxon>Knipowitschia</taxon>
    </lineage>
</organism>
<proteinExistence type="inferred from homology"/>
<dbReference type="Pfam" id="PF16421">
    <property type="entry name" value="E2F_CC-MB"/>
    <property type="match status" value="1"/>
</dbReference>
<dbReference type="Pfam" id="PF02319">
    <property type="entry name" value="WHD_E2F_TDP"/>
    <property type="match status" value="1"/>
</dbReference>
<comment type="similarity">
    <text evidence="1 5">Belongs to the E2F/DP family.</text>
</comment>
<dbReference type="InterPro" id="IPR037241">
    <property type="entry name" value="E2F-DP_heterodim"/>
</dbReference>
<accession>A0AAV2JL55</accession>